<keyword evidence="4" id="KW-0249">Electron transport</keyword>
<dbReference type="InterPro" id="IPR051233">
    <property type="entry name" value="Desulfoferrodoxin_SOR"/>
</dbReference>
<sequence>MCAPTGFGALYQSGDWKGEKHVPVIHSPEKVKKGEAFEVKVNIGEEIPHPNTLEHHIKWIKVYFQGEGDKFPVEIGNYNFTSHGEYGVFTEPEVTVKFKIEKSGTIYATSYCNIHGLWENSKEIKVE</sequence>
<dbReference type="GO" id="GO:0005506">
    <property type="term" value="F:iron ion binding"/>
    <property type="evidence" value="ECO:0007669"/>
    <property type="project" value="InterPro"/>
</dbReference>
<dbReference type="PANTHER" id="PTHR36541:SF1">
    <property type="entry name" value="SUPEROXIDE REDUCTASE-RELATED"/>
    <property type="match status" value="1"/>
</dbReference>
<reference evidence="7 8" key="1">
    <citation type="submission" date="2008-07" db="EMBL/GenBank/DDBJ databases">
        <authorList>
            <person name="Gonzalez J."/>
            <person name="Sokolova T."/>
            <person name="Ferriera S."/>
            <person name="Johnson J."/>
            <person name="Kravitz S."/>
            <person name="Beeson K."/>
            <person name="Sutton G."/>
            <person name="Rogers Y.-H."/>
            <person name="Friedman R."/>
            <person name="Frazier M."/>
            <person name="Venter J.C."/>
        </authorList>
    </citation>
    <scope>NUCLEOTIDE SEQUENCE [LARGE SCALE GENOMIC DNA]</scope>
    <source>
        <strain evidence="7 8">DSM 12653</strain>
    </source>
</reference>
<dbReference type="InterPro" id="IPR002742">
    <property type="entry name" value="Desulfoferrodoxin_Fe-bd_dom"/>
</dbReference>
<evidence type="ECO:0000256" key="3">
    <source>
        <dbReference type="ARBA" id="ARBA00022723"/>
    </source>
</evidence>
<dbReference type="InterPro" id="IPR036073">
    <property type="entry name" value="Desulfoferrodoxin_Fe-bd_dom_sf"/>
</dbReference>
<dbReference type="CDD" id="cd03172">
    <property type="entry name" value="SORL_classII"/>
    <property type="match status" value="1"/>
</dbReference>
<keyword evidence="3" id="KW-0479">Metal-binding</keyword>
<name>A0A0F5PL53_9THEO</name>
<dbReference type="Pfam" id="PF01880">
    <property type="entry name" value="Desulfoferrodox"/>
    <property type="match status" value="1"/>
</dbReference>
<evidence type="ECO:0000313" key="8">
    <source>
        <dbReference type="Proteomes" id="UP000010146"/>
    </source>
</evidence>
<dbReference type="Proteomes" id="UP000010146">
    <property type="component" value="Unassembled WGS sequence"/>
</dbReference>
<dbReference type="GO" id="GO:0016491">
    <property type="term" value="F:oxidoreductase activity"/>
    <property type="evidence" value="ECO:0007669"/>
    <property type="project" value="InterPro"/>
</dbReference>
<comment type="similarity">
    <text evidence="1">Belongs to the desulfoferrodoxin family.</text>
</comment>
<evidence type="ECO:0000313" key="7">
    <source>
        <dbReference type="EMBL" id="KKC29121.1"/>
    </source>
</evidence>
<dbReference type="AlphaFoldDB" id="A0A0F5PL53"/>
<protein>
    <submittedName>
        <fullName evidence="7">Desulfoferrodoxin</fullName>
    </submittedName>
</protein>
<dbReference type="SUPFAM" id="SSF49367">
    <property type="entry name" value="Superoxide reductase-like"/>
    <property type="match status" value="1"/>
</dbReference>
<proteinExistence type="inferred from homology"/>
<evidence type="ECO:0000256" key="1">
    <source>
        <dbReference type="ARBA" id="ARBA00005941"/>
    </source>
</evidence>
<organism evidence="7 8">
    <name type="scientific">Caldanaerobacter subterraneus subsp. pacificus DSM 12653</name>
    <dbReference type="NCBI Taxonomy" id="391606"/>
    <lineage>
        <taxon>Bacteria</taxon>
        <taxon>Bacillati</taxon>
        <taxon>Bacillota</taxon>
        <taxon>Clostridia</taxon>
        <taxon>Thermoanaerobacterales</taxon>
        <taxon>Thermoanaerobacteraceae</taxon>
        <taxon>Caldanaerobacter</taxon>
    </lineage>
</organism>
<gene>
    <name evidence="7" type="ORF">CDSM653_01975</name>
</gene>
<evidence type="ECO:0000259" key="6">
    <source>
        <dbReference type="Pfam" id="PF01880"/>
    </source>
</evidence>
<dbReference type="NCBIfam" id="TIGR00332">
    <property type="entry name" value="neela_ferrous"/>
    <property type="match status" value="1"/>
</dbReference>
<reference evidence="7 8" key="2">
    <citation type="journal article" date="2015" name="BMC Genomics">
        <title>Analysis of three genomes within the thermophilic bacterial species Caldanaerobacter subterraneus with a focus on carbon monoxide dehydrogenase evolution and hydrolase diversity.</title>
        <authorList>
            <person name="Sant'Anna F.H."/>
            <person name="Lebedinsky A.V."/>
            <person name="Sokolova T.G."/>
            <person name="Robb F.T."/>
            <person name="Gonzalez J.M."/>
        </authorList>
    </citation>
    <scope>NUCLEOTIDE SEQUENCE [LARGE SCALE GENOMIC DNA]</scope>
    <source>
        <strain evidence="7 8">DSM 12653</strain>
    </source>
</reference>
<dbReference type="RefSeq" id="WP_011026289.1">
    <property type="nucleotide sequence ID" value="NZ_ABXP02000106.1"/>
</dbReference>
<dbReference type="PANTHER" id="PTHR36541">
    <property type="entry name" value="SUPEROXIDE REDUCTASE-RELATED"/>
    <property type="match status" value="1"/>
</dbReference>
<accession>A0A0F5PL53</accession>
<evidence type="ECO:0000256" key="5">
    <source>
        <dbReference type="ARBA" id="ARBA00023004"/>
    </source>
</evidence>
<dbReference type="EMBL" id="ABXP02000106">
    <property type="protein sequence ID" value="KKC29121.1"/>
    <property type="molecule type" value="Genomic_DNA"/>
</dbReference>
<feature type="domain" description="Desulfoferrodoxin ferrous iron-binding" evidence="6">
    <location>
        <begin position="14"/>
        <end position="120"/>
    </location>
</feature>
<reference evidence="8" key="3">
    <citation type="submission" date="2015-02" db="EMBL/GenBank/DDBJ databases">
        <title>Genome analysis of three genomes within the thermophilic hydrogenogenic bacterial species Caldanaerobacter subterraneus.</title>
        <authorList>
            <person name="Sant'Anna F.H."/>
            <person name="Lebedinsky A."/>
            <person name="Sokolova T."/>
            <person name="Robb F.T."/>
            <person name="Gonzalez J.M."/>
        </authorList>
    </citation>
    <scope>NUCLEOTIDE SEQUENCE [LARGE SCALE GENOMIC DNA]</scope>
    <source>
        <strain evidence="8">DSM 12653</strain>
    </source>
</reference>
<keyword evidence="5" id="KW-0408">Iron</keyword>
<comment type="caution">
    <text evidence="7">The sequence shown here is derived from an EMBL/GenBank/DDBJ whole genome shotgun (WGS) entry which is preliminary data.</text>
</comment>
<evidence type="ECO:0000256" key="4">
    <source>
        <dbReference type="ARBA" id="ARBA00022982"/>
    </source>
</evidence>
<keyword evidence="2" id="KW-0813">Transport</keyword>
<evidence type="ECO:0000256" key="2">
    <source>
        <dbReference type="ARBA" id="ARBA00022448"/>
    </source>
</evidence>
<dbReference type="Gene3D" id="2.60.40.730">
    <property type="entry name" value="SOR catalytic domain"/>
    <property type="match status" value="1"/>
</dbReference>